<sequence>MASLQPRGILVFTAVLLVMVVEAGYVDIFTDADYKGYVTHIEDVRVDYCYVLCRGLNDTITSAKWGGLPERTSTGDDGLISFYVDSNCKKHNIWWRTKTQSDDDLYFPSNFKLDGINDQISSFMVWNTKKIVGIANLQCLGEDWESKTFPNAEMAATPTPVL</sequence>
<gene>
    <name evidence="2" type="ORF">F444_12927</name>
</gene>
<organism evidence="2 3">
    <name type="scientific">Phytophthora nicotianae P1976</name>
    <dbReference type="NCBI Taxonomy" id="1317066"/>
    <lineage>
        <taxon>Eukaryota</taxon>
        <taxon>Sar</taxon>
        <taxon>Stramenopiles</taxon>
        <taxon>Oomycota</taxon>
        <taxon>Peronosporomycetes</taxon>
        <taxon>Peronosporales</taxon>
        <taxon>Peronosporaceae</taxon>
        <taxon>Phytophthora</taxon>
    </lineage>
</organism>
<accession>A0A080ZVF1</accession>
<evidence type="ECO:0000313" key="2">
    <source>
        <dbReference type="EMBL" id="ETO70612.1"/>
    </source>
</evidence>
<comment type="caution">
    <text evidence="2">The sequence shown here is derived from an EMBL/GenBank/DDBJ whole genome shotgun (WGS) entry which is preliminary data.</text>
</comment>
<feature type="chain" id="PRO_5001753464" evidence="1">
    <location>
        <begin position="24"/>
        <end position="162"/>
    </location>
</feature>
<name>A0A080ZVF1_PHYNI</name>
<evidence type="ECO:0000313" key="3">
    <source>
        <dbReference type="Proteomes" id="UP000028582"/>
    </source>
</evidence>
<proteinExistence type="predicted"/>
<keyword evidence="1" id="KW-0732">Signal</keyword>
<dbReference type="EMBL" id="ANJA01002305">
    <property type="protein sequence ID" value="ETO70612.1"/>
    <property type="molecule type" value="Genomic_DNA"/>
</dbReference>
<dbReference type="Gene3D" id="2.60.20.10">
    <property type="entry name" value="Crystallins"/>
    <property type="match status" value="1"/>
</dbReference>
<dbReference type="Proteomes" id="UP000028582">
    <property type="component" value="Unassembled WGS sequence"/>
</dbReference>
<evidence type="ECO:0000256" key="1">
    <source>
        <dbReference type="SAM" id="SignalP"/>
    </source>
</evidence>
<feature type="signal peptide" evidence="1">
    <location>
        <begin position="1"/>
        <end position="23"/>
    </location>
</feature>
<reference evidence="2 3" key="1">
    <citation type="submission" date="2013-11" db="EMBL/GenBank/DDBJ databases">
        <title>The Genome Sequence of Phytophthora parasitica P1976.</title>
        <authorList>
            <consortium name="The Broad Institute Genomics Platform"/>
            <person name="Russ C."/>
            <person name="Tyler B."/>
            <person name="Panabieres F."/>
            <person name="Shan W."/>
            <person name="Tripathy S."/>
            <person name="Grunwald N."/>
            <person name="Machado M."/>
            <person name="Johnson C.S."/>
            <person name="Walker B."/>
            <person name="Young S."/>
            <person name="Zeng Q."/>
            <person name="Gargeya S."/>
            <person name="Fitzgerald M."/>
            <person name="Haas B."/>
            <person name="Abouelleil A."/>
            <person name="Allen A.W."/>
            <person name="Alvarado L."/>
            <person name="Arachchi H.M."/>
            <person name="Berlin A.M."/>
            <person name="Chapman S.B."/>
            <person name="Gainer-Dewar J."/>
            <person name="Goldberg J."/>
            <person name="Griggs A."/>
            <person name="Gujja S."/>
            <person name="Hansen M."/>
            <person name="Howarth C."/>
            <person name="Imamovic A."/>
            <person name="Ireland A."/>
            <person name="Larimer J."/>
            <person name="McCowan C."/>
            <person name="Murphy C."/>
            <person name="Pearson M."/>
            <person name="Poon T.W."/>
            <person name="Priest M."/>
            <person name="Roberts A."/>
            <person name="Saif S."/>
            <person name="Shea T."/>
            <person name="Sisk P."/>
            <person name="Sykes S."/>
            <person name="Wortman J."/>
            <person name="Nusbaum C."/>
            <person name="Birren B."/>
        </authorList>
    </citation>
    <scope>NUCLEOTIDE SEQUENCE [LARGE SCALE GENOMIC DNA]</scope>
    <source>
        <strain evidence="2 3">P1976</strain>
    </source>
</reference>
<protein>
    <submittedName>
        <fullName evidence="2">Uncharacterized protein</fullName>
    </submittedName>
</protein>
<dbReference type="AlphaFoldDB" id="A0A080ZVF1"/>
<dbReference type="OrthoDB" id="102516at2759"/>